<dbReference type="Proteomes" id="UP000256645">
    <property type="component" value="Unassembled WGS sequence"/>
</dbReference>
<name>A0A3D8SV74_9HELO</name>
<reference evidence="1 2" key="1">
    <citation type="journal article" date="2018" name="IMA Fungus">
        <title>IMA Genome-F 9: Draft genome sequence of Annulohypoxylon stygium, Aspergillus mulundensis, Berkeleyomyces basicola (syn. Thielaviopsis basicola), Ceratocystis smalleyi, two Cercospora beticola strains, Coleophoma cylindrospora, Fusarium fracticaudum, Phialophora cf. hyalina, and Morchella septimelata.</title>
        <authorList>
            <person name="Wingfield B.D."/>
            <person name="Bills G.F."/>
            <person name="Dong Y."/>
            <person name="Huang W."/>
            <person name="Nel W.J."/>
            <person name="Swalarsk-Parry B.S."/>
            <person name="Vaghefi N."/>
            <person name="Wilken P.M."/>
            <person name="An Z."/>
            <person name="de Beer Z.W."/>
            <person name="De Vos L."/>
            <person name="Chen L."/>
            <person name="Duong T.A."/>
            <person name="Gao Y."/>
            <person name="Hammerbacher A."/>
            <person name="Kikkert J.R."/>
            <person name="Li Y."/>
            <person name="Li H."/>
            <person name="Li K."/>
            <person name="Li Q."/>
            <person name="Liu X."/>
            <person name="Ma X."/>
            <person name="Naidoo K."/>
            <person name="Pethybridge S.J."/>
            <person name="Sun J."/>
            <person name="Steenkamp E.T."/>
            <person name="van der Nest M.A."/>
            <person name="van Wyk S."/>
            <person name="Wingfield M.J."/>
            <person name="Xiong C."/>
            <person name="Yue Q."/>
            <person name="Zhang X."/>
        </authorList>
    </citation>
    <scope>NUCLEOTIDE SEQUENCE [LARGE SCALE GENOMIC DNA]</scope>
    <source>
        <strain evidence="1 2">BP6252</strain>
    </source>
</reference>
<accession>A0A3D8SV74</accession>
<sequence length="134" mass="14943">MASTTTTTRLLIQTHHMTSKAKIRSLTLSAAKHRLSVVLKTGKPPGIMLAEGPAASVQQWMGHVRRLRYKDYRLMKTEEVSCPEGKGLAGIVEPGKVLEIDELKAFARFLGDNHDDGNLVNWWRRGMGFVGEDK</sequence>
<comment type="caution">
    <text evidence="1">The sequence shown here is derived from an EMBL/GenBank/DDBJ whole genome shotgun (WGS) entry which is preliminary data.</text>
</comment>
<dbReference type="AlphaFoldDB" id="A0A3D8SV74"/>
<gene>
    <name evidence="1" type="ORF">BP6252_01720</name>
</gene>
<protein>
    <submittedName>
        <fullName evidence="1">Uncharacterized protein</fullName>
    </submittedName>
</protein>
<evidence type="ECO:0000313" key="1">
    <source>
        <dbReference type="EMBL" id="RDW89688.1"/>
    </source>
</evidence>
<dbReference type="STRING" id="1849047.A0A3D8SV74"/>
<evidence type="ECO:0000313" key="2">
    <source>
        <dbReference type="Proteomes" id="UP000256645"/>
    </source>
</evidence>
<keyword evidence="2" id="KW-1185">Reference proteome</keyword>
<dbReference type="EMBL" id="PDLM01000001">
    <property type="protein sequence ID" value="RDW89688.1"/>
    <property type="molecule type" value="Genomic_DNA"/>
</dbReference>
<proteinExistence type="predicted"/>
<organism evidence="1 2">
    <name type="scientific">Coleophoma cylindrospora</name>
    <dbReference type="NCBI Taxonomy" id="1849047"/>
    <lineage>
        <taxon>Eukaryota</taxon>
        <taxon>Fungi</taxon>
        <taxon>Dikarya</taxon>
        <taxon>Ascomycota</taxon>
        <taxon>Pezizomycotina</taxon>
        <taxon>Leotiomycetes</taxon>
        <taxon>Helotiales</taxon>
        <taxon>Dermateaceae</taxon>
        <taxon>Coleophoma</taxon>
    </lineage>
</organism>
<dbReference type="OrthoDB" id="432412at2759"/>